<proteinExistence type="predicted"/>
<keyword evidence="3" id="KW-1185">Reference proteome</keyword>
<comment type="caution">
    <text evidence="2">The sequence shown here is derived from an EMBL/GenBank/DDBJ whole genome shotgun (WGS) entry which is preliminary data.</text>
</comment>
<evidence type="ECO:0000313" key="2">
    <source>
        <dbReference type="EMBL" id="KAK8227632.1"/>
    </source>
</evidence>
<feature type="compositionally biased region" description="Basic and acidic residues" evidence="1">
    <location>
        <begin position="7"/>
        <end position="19"/>
    </location>
</feature>
<sequence>MPTQPKSLDKTKPNRDTKAKSITGKPGKSTSHRVTKSTARKTTKSTNRKASSPSMEKQPAGLVRPEGGNIKGPLTWKQARLLVDLSQSQFSKEVRSLNFTQFPFNSWRKDLKKNRQYVLDTFPDKTLTKRISGSNDDFLVLGLMLGQAFKGFENLKSITLDFSTPKHRPLSGLSQRSEPFSLALGQIEKPLLLKVFYERGFFTLTWSGNKRGQDEISISNCQPNNVPFWLDGDFLAGRSPAIFRATCLTLVEPMILEPMEIVEFHSVIEKKPAGLACAIDYSFAESLRKLSIINCETADKKDDWNFMLKALLLCGRLETLRFQSVGGVRFDWDGDGKLDDGSKVPQMVEQIGMKATLQKMISAYRNIYA</sequence>
<feature type="region of interest" description="Disordered" evidence="1">
    <location>
        <begin position="1"/>
        <end position="69"/>
    </location>
</feature>
<dbReference type="Proteomes" id="UP001492380">
    <property type="component" value="Unassembled WGS sequence"/>
</dbReference>
<evidence type="ECO:0000313" key="3">
    <source>
        <dbReference type="Proteomes" id="UP001492380"/>
    </source>
</evidence>
<name>A0ABR1YF95_9PEZI</name>
<protein>
    <submittedName>
        <fullName evidence="2">Uncharacterized protein</fullName>
    </submittedName>
</protein>
<feature type="compositionally biased region" description="Basic residues" evidence="1">
    <location>
        <begin position="30"/>
        <end position="47"/>
    </location>
</feature>
<gene>
    <name evidence="2" type="ORF">HDK90DRAFT_514132</name>
</gene>
<reference evidence="2 3" key="1">
    <citation type="submission" date="2024-04" db="EMBL/GenBank/DDBJ databases">
        <title>Phyllosticta paracitricarpa is synonymous to the EU quarantine fungus P. citricarpa based on phylogenomic analyses.</title>
        <authorList>
            <consortium name="Lawrence Berkeley National Laboratory"/>
            <person name="Van Ingen-Buijs V.A."/>
            <person name="Van Westerhoven A.C."/>
            <person name="Haridas S."/>
            <person name="Skiadas P."/>
            <person name="Martin F."/>
            <person name="Groenewald J.Z."/>
            <person name="Crous P.W."/>
            <person name="Seidl M.F."/>
        </authorList>
    </citation>
    <scope>NUCLEOTIDE SEQUENCE [LARGE SCALE GENOMIC DNA]</scope>
    <source>
        <strain evidence="2 3">CBS 123374</strain>
    </source>
</reference>
<accession>A0ABR1YF95</accession>
<evidence type="ECO:0000256" key="1">
    <source>
        <dbReference type="SAM" id="MobiDB-lite"/>
    </source>
</evidence>
<organism evidence="2 3">
    <name type="scientific">Phyllosticta capitalensis</name>
    <dbReference type="NCBI Taxonomy" id="121624"/>
    <lineage>
        <taxon>Eukaryota</taxon>
        <taxon>Fungi</taxon>
        <taxon>Dikarya</taxon>
        <taxon>Ascomycota</taxon>
        <taxon>Pezizomycotina</taxon>
        <taxon>Dothideomycetes</taxon>
        <taxon>Dothideomycetes incertae sedis</taxon>
        <taxon>Botryosphaeriales</taxon>
        <taxon>Phyllostictaceae</taxon>
        <taxon>Phyllosticta</taxon>
    </lineage>
</organism>
<dbReference type="EMBL" id="JBBWRZ010000010">
    <property type="protein sequence ID" value="KAK8227632.1"/>
    <property type="molecule type" value="Genomic_DNA"/>
</dbReference>